<feature type="domain" description="Nitroreductase" evidence="6">
    <location>
        <begin position="86"/>
        <end position="145"/>
    </location>
</feature>
<dbReference type="RefSeq" id="WP_087158275.1">
    <property type="nucleotide sequence ID" value="NZ_NFKM01000003.1"/>
</dbReference>
<name>A0A1Y4LY44_9FIRM</name>
<dbReference type="Pfam" id="PF00881">
    <property type="entry name" value="Nitroreductase"/>
    <property type="match status" value="2"/>
</dbReference>
<dbReference type="PANTHER" id="PTHR43673">
    <property type="entry name" value="NAD(P)H NITROREDUCTASE YDGI-RELATED"/>
    <property type="match status" value="1"/>
</dbReference>
<gene>
    <name evidence="7" type="ORF">B5F14_02655</name>
</gene>
<dbReference type="PANTHER" id="PTHR43673:SF2">
    <property type="entry name" value="NITROREDUCTASE"/>
    <property type="match status" value="1"/>
</dbReference>
<dbReference type="Gene3D" id="3.40.109.10">
    <property type="entry name" value="NADH Oxidase"/>
    <property type="match status" value="1"/>
</dbReference>
<keyword evidence="8" id="KW-1185">Reference proteome</keyword>
<feature type="domain" description="Nitroreductase" evidence="6">
    <location>
        <begin position="5"/>
        <end position="59"/>
    </location>
</feature>
<dbReference type="EMBL" id="NFKM01000003">
    <property type="protein sequence ID" value="OUP61508.1"/>
    <property type="molecule type" value="Genomic_DNA"/>
</dbReference>
<comment type="similarity">
    <text evidence="2">Belongs to the nitroreductase family.</text>
</comment>
<dbReference type="CDD" id="cd02150">
    <property type="entry name" value="nitroreductase"/>
    <property type="match status" value="1"/>
</dbReference>
<evidence type="ECO:0000256" key="1">
    <source>
        <dbReference type="ARBA" id="ARBA00001917"/>
    </source>
</evidence>
<dbReference type="InterPro" id="IPR029479">
    <property type="entry name" value="Nitroreductase"/>
</dbReference>
<evidence type="ECO:0000256" key="3">
    <source>
        <dbReference type="ARBA" id="ARBA00022630"/>
    </source>
</evidence>
<sequence length="164" mass="18795">MNSIYDRCSIRKFKQESLKKSEINKILRAAFCAPSAKNAQPWFFIVTEDKEKLKELSEFSPYAKLLADAALGIVVCADTDCNPSLDYCQQDCAAATQNMLVEAKELNIGSCWLGGYPNEDRVQTLKMYFKLPQNIVPLWMVAFGYPDQKQEPKDKFKESKIRYE</sequence>
<dbReference type="GO" id="GO:0016491">
    <property type="term" value="F:oxidoreductase activity"/>
    <property type="evidence" value="ECO:0007669"/>
    <property type="project" value="UniProtKB-KW"/>
</dbReference>
<evidence type="ECO:0000313" key="8">
    <source>
        <dbReference type="Proteomes" id="UP000195447"/>
    </source>
</evidence>
<evidence type="ECO:0000256" key="5">
    <source>
        <dbReference type="ARBA" id="ARBA00023002"/>
    </source>
</evidence>
<evidence type="ECO:0000256" key="4">
    <source>
        <dbReference type="ARBA" id="ARBA00022643"/>
    </source>
</evidence>
<comment type="cofactor">
    <cofactor evidence="1">
        <name>FMN</name>
        <dbReference type="ChEBI" id="CHEBI:58210"/>
    </cofactor>
</comment>
<dbReference type="InterPro" id="IPR000415">
    <property type="entry name" value="Nitroreductase-like"/>
</dbReference>
<dbReference type="AlphaFoldDB" id="A0A1Y4LY44"/>
<comment type="caution">
    <text evidence="7">The sequence shown here is derived from an EMBL/GenBank/DDBJ whole genome shotgun (WGS) entry which is preliminary data.</text>
</comment>
<keyword evidence="3" id="KW-0285">Flavoprotein</keyword>
<keyword evidence="4" id="KW-0288">FMN</keyword>
<organism evidence="7 8">
    <name type="scientific">Faecalitalea cylindroides</name>
    <dbReference type="NCBI Taxonomy" id="39483"/>
    <lineage>
        <taxon>Bacteria</taxon>
        <taxon>Bacillati</taxon>
        <taxon>Bacillota</taxon>
        <taxon>Erysipelotrichia</taxon>
        <taxon>Erysipelotrichales</taxon>
        <taxon>Erysipelotrichaceae</taxon>
        <taxon>Faecalitalea</taxon>
    </lineage>
</organism>
<reference evidence="8" key="1">
    <citation type="submission" date="2017-04" db="EMBL/GenBank/DDBJ databases">
        <title>Function of individual gut microbiota members based on whole genome sequencing of pure cultures obtained from chicken caecum.</title>
        <authorList>
            <person name="Medvecky M."/>
            <person name="Cejkova D."/>
            <person name="Polansky O."/>
            <person name="Karasova D."/>
            <person name="Kubasova T."/>
            <person name="Cizek A."/>
            <person name="Rychlik I."/>
        </authorList>
    </citation>
    <scope>NUCLEOTIDE SEQUENCE [LARGE SCALE GENOMIC DNA]</scope>
    <source>
        <strain evidence="8">An178</strain>
    </source>
</reference>
<proteinExistence type="inferred from homology"/>
<protein>
    <submittedName>
        <fullName evidence="7">Nitroreductase</fullName>
    </submittedName>
</protein>
<accession>A0A1Y4LY44</accession>
<dbReference type="Proteomes" id="UP000195447">
    <property type="component" value="Unassembled WGS sequence"/>
</dbReference>
<evidence type="ECO:0000313" key="7">
    <source>
        <dbReference type="EMBL" id="OUP61508.1"/>
    </source>
</evidence>
<keyword evidence="5" id="KW-0560">Oxidoreductase</keyword>
<evidence type="ECO:0000259" key="6">
    <source>
        <dbReference type="Pfam" id="PF00881"/>
    </source>
</evidence>
<evidence type="ECO:0000256" key="2">
    <source>
        <dbReference type="ARBA" id="ARBA00007118"/>
    </source>
</evidence>
<dbReference type="SUPFAM" id="SSF55469">
    <property type="entry name" value="FMN-dependent nitroreductase-like"/>
    <property type="match status" value="1"/>
</dbReference>